<feature type="region of interest" description="Disordered" evidence="1">
    <location>
        <begin position="431"/>
        <end position="513"/>
    </location>
</feature>
<gene>
    <name evidence="3" type="ORF">T551_01179</name>
</gene>
<feature type="compositionally biased region" description="Low complexity" evidence="1">
    <location>
        <begin position="475"/>
        <end position="486"/>
    </location>
</feature>
<evidence type="ECO:0000259" key="2">
    <source>
        <dbReference type="Pfam" id="PF10360"/>
    </source>
</evidence>
<dbReference type="Pfam" id="PF10360">
    <property type="entry name" value="DUF2433"/>
    <property type="match status" value="1"/>
</dbReference>
<feature type="region of interest" description="Disordered" evidence="1">
    <location>
        <begin position="597"/>
        <end position="686"/>
    </location>
</feature>
<dbReference type="RefSeq" id="XP_018230610.1">
    <property type="nucleotide sequence ID" value="XM_018373442.1"/>
</dbReference>
<feature type="domain" description="DUF2433" evidence="2">
    <location>
        <begin position="292"/>
        <end position="413"/>
    </location>
</feature>
<feature type="compositionally biased region" description="Polar residues" evidence="1">
    <location>
        <begin position="487"/>
        <end position="497"/>
    </location>
</feature>
<dbReference type="InterPro" id="IPR052743">
    <property type="entry name" value="Glutaminase_GtaA"/>
</dbReference>
<accession>A0A0W4ZU57</accession>
<dbReference type="GeneID" id="28939697"/>
<feature type="compositionally biased region" description="Polar residues" evidence="1">
    <location>
        <begin position="597"/>
        <end position="619"/>
    </location>
</feature>
<dbReference type="PANTHER" id="PTHR31987:SF11">
    <property type="entry name" value="DUF2433 DOMAIN-CONTAINING PROTEIN"/>
    <property type="match status" value="1"/>
</dbReference>
<feature type="compositionally biased region" description="Basic residues" evidence="1">
    <location>
        <begin position="624"/>
        <end position="638"/>
    </location>
</feature>
<feature type="compositionally biased region" description="Polar residues" evidence="1">
    <location>
        <begin position="431"/>
        <end position="449"/>
    </location>
</feature>
<comment type="caution">
    <text evidence="3">The sequence shown here is derived from an EMBL/GenBank/DDBJ whole genome shotgun (WGS) entry which is preliminary data.</text>
</comment>
<name>A0A0W4ZU57_PNEJ7</name>
<feature type="compositionally biased region" description="Basic and acidic residues" evidence="1">
    <location>
        <begin position="498"/>
        <end position="513"/>
    </location>
</feature>
<protein>
    <recommendedName>
        <fullName evidence="2">DUF2433 domain-containing protein</fullName>
    </recommendedName>
</protein>
<proteinExistence type="predicted"/>
<evidence type="ECO:0000313" key="4">
    <source>
        <dbReference type="Proteomes" id="UP000053447"/>
    </source>
</evidence>
<feature type="compositionally biased region" description="Polar residues" evidence="1">
    <location>
        <begin position="641"/>
        <end position="652"/>
    </location>
</feature>
<dbReference type="InterPro" id="IPR029052">
    <property type="entry name" value="Metallo-depent_PP-like"/>
</dbReference>
<dbReference type="PANTHER" id="PTHR31987">
    <property type="entry name" value="GLUTAMINASE A-RELATED"/>
    <property type="match status" value="1"/>
</dbReference>
<organism evidence="3 4">
    <name type="scientific">Pneumocystis jirovecii (strain RU7)</name>
    <name type="common">Human pneumocystis pneumonia agent</name>
    <dbReference type="NCBI Taxonomy" id="1408657"/>
    <lineage>
        <taxon>Eukaryota</taxon>
        <taxon>Fungi</taxon>
        <taxon>Dikarya</taxon>
        <taxon>Ascomycota</taxon>
        <taxon>Taphrinomycotina</taxon>
        <taxon>Pneumocystomycetes</taxon>
        <taxon>Pneumocystaceae</taxon>
        <taxon>Pneumocystis</taxon>
    </lineage>
</organism>
<dbReference type="AlphaFoldDB" id="A0A0W4ZU57"/>
<dbReference type="InterPro" id="IPR018829">
    <property type="entry name" value="DUF2433"/>
</dbReference>
<dbReference type="EMBL" id="LFWA01000004">
    <property type="protein sequence ID" value="KTW31918.1"/>
    <property type="molecule type" value="Genomic_DNA"/>
</dbReference>
<sequence length="686" mass="77164">MAITVASSQSEILNTTNKPRSILKQKIEAKISQKLNGNHNSSSDSHILVLENCTRILCVADIRGNISFLNELSKKVNAQYIIHTGDFGFHDNSSLDRMSERTLRHIVQYSPLIKPYYRSKFTTNNSIESIRNTISRSELIISELSLFLSGVKELLVPVYTIWGSCEDVHVLEKFRSGEYMIKNLHIIDEHSSKCLNVGDIKLRLFGLGGAIIMHKLFDNGEGRTTIAGGQGTMWSTVLQMGELLHTADRVWDSSEVRIFVTHHSPGREGLLKQISLALKADFTISAGLHFRYGSSYNDFSVTPSTAHYLQKLATSRAQFMDVWETVKDEVELLVKDIQKDHLYSVINLVESMPQEDMLKNETSFQNGEKVDSAFKNTWNFNLPDATYGWVTLSISEGRISAETRAQGFNFSYRKNILQANMTEQTSCQPMQIHDQSTTTHTQQLNTGSVQEELKEPSTSRIKKPTHSSPHVDPPSTNSTSLNSRNTQKNTNVVSETSKISENRNKKESIDKELDKSQLSKHALFISPCSTKEEAYSIFSGDVVNSIINISIRSSKGNSSFKYAFVFFASKDNMNAAKKKTISKPGLKITEADLSNNFKSSRNNQGLASNFQKSTISETDSVGRGIHRRSSRSRLKSSRGRNNTLKDSASSKIEQTKDQIKDQTNEKNNQMKSMHKDLDKNKEIKEI</sequence>
<evidence type="ECO:0000256" key="1">
    <source>
        <dbReference type="SAM" id="MobiDB-lite"/>
    </source>
</evidence>
<feature type="compositionally biased region" description="Basic and acidic residues" evidence="1">
    <location>
        <begin position="653"/>
        <end position="664"/>
    </location>
</feature>
<dbReference type="Proteomes" id="UP000053447">
    <property type="component" value="Unassembled WGS sequence"/>
</dbReference>
<keyword evidence="4" id="KW-1185">Reference proteome</keyword>
<dbReference type="SUPFAM" id="SSF56300">
    <property type="entry name" value="Metallo-dependent phosphatases"/>
    <property type="match status" value="1"/>
</dbReference>
<dbReference type="STRING" id="1408657.A0A0W4ZU57"/>
<dbReference type="OrthoDB" id="3918848at2759"/>
<evidence type="ECO:0000313" key="3">
    <source>
        <dbReference type="EMBL" id="KTW31918.1"/>
    </source>
</evidence>
<reference evidence="4" key="1">
    <citation type="journal article" date="2016" name="Nat. Commun.">
        <title>Genome analysis of three Pneumocystis species reveals adaptation mechanisms to life exclusively in mammalian hosts.</title>
        <authorList>
            <person name="Ma L."/>
            <person name="Chen Z."/>
            <person name="Huang D.W."/>
            <person name="Kutty G."/>
            <person name="Ishihara M."/>
            <person name="Wang H."/>
            <person name="Abouelleil A."/>
            <person name="Bishop L."/>
            <person name="Davey E."/>
            <person name="Deng R."/>
            <person name="Deng X."/>
            <person name="Fan L."/>
            <person name="Fantoni G."/>
            <person name="Fitzgerald M."/>
            <person name="Gogineni E."/>
            <person name="Goldberg J.M."/>
            <person name="Handley G."/>
            <person name="Hu X."/>
            <person name="Huber C."/>
            <person name="Jiao X."/>
            <person name="Jones K."/>
            <person name="Levin J.Z."/>
            <person name="Liu Y."/>
            <person name="Macdonald P."/>
            <person name="Melnikov A."/>
            <person name="Raley C."/>
            <person name="Sassi M."/>
            <person name="Sherman B.T."/>
            <person name="Song X."/>
            <person name="Sykes S."/>
            <person name="Tran B."/>
            <person name="Walsh L."/>
            <person name="Xia Y."/>
            <person name="Yang J."/>
            <person name="Young S."/>
            <person name="Zeng Q."/>
            <person name="Zheng X."/>
            <person name="Stephens R."/>
            <person name="Nusbaum C."/>
            <person name="Birren B.W."/>
            <person name="Azadi P."/>
            <person name="Lempicki R.A."/>
            <person name="Cuomo C.A."/>
            <person name="Kovacs J.A."/>
        </authorList>
    </citation>
    <scope>NUCLEOTIDE SEQUENCE [LARGE SCALE GENOMIC DNA]</scope>
    <source>
        <strain evidence="4">RU7</strain>
    </source>
</reference>
<feature type="compositionally biased region" description="Basic and acidic residues" evidence="1">
    <location>
        <begin position="673"/>
        <end position="686"/>
    </location>
</feature>
<dbReference type="VEuPathDB" id="FungiDB:T551_01179"/>
<dbReference type="eggNOG" id="ENOG502QSJS">
    <property type="taxonomic scope" value="Eukaryota"/>
</dbReference>